<evidence type="ECO:0000256" key="4">
    <source>
        <dbReference type="ARBA" id="ARBA00022723"/>
    </source>
</evidence>
<comment type="similarity">
    <text evidence="2">Belongs to the TRAFAC class TrmE-Era-EngA-EngB-Septin-like GTPase superfamily. EngB GTPase family.</text>
</comment>
<keyword evidence="7" id="KW-0342">GTP-binding</keyword>
<feature type="non-terminal residue" evidence="11">
    <location>
        <position position="323"/>
    </location>
</feature>
<dbReference type="Proteomes" id="UP000664859">
    <property type="component" value="Unassembled WGS sequence"/>
</dbReference>
<evidence type="ECO:0000256" key="6">
    <source>
        <dbReference type="ARBA" id="ARBA00022842"/>
    </source>
</evidence>
<keyword evidence="11" id="KW-0378">Hydrolase</keyword>
<evidence type="ECO:0000313" key="12">
    <source>
        <dbReference type="Proteomes" id="UP000664859"/>
    </source>
</evidence>
<keyword evidence="3" id="KW-0132">Cell division</keyword>
<dbReference type="PANTHER" id="PTHR11649:SF13">
    <property type="entry name" value="ENGB-TYPE G DOMAIN-CONTAINING PROTEIN"/>
    <property type="match status" value="1"/>
</dbReference>
<evidence type="ECO:0000259" key="10">
    <source>
        <dbReference type="PROSITE" id="PS51706"/>
    </source>
</evidence>
<evidence type="ECO:0000313" key="11">
    <source>
        <dbReference type="EMBL" id="KAG5177130.1"/>
    </source>
</evidence>
<dbReference type="Gene3D" id="3.40.50.300">
    <property type="entry name" value="P-loop containing nucleotide triphosphate hydrolases"/>
    <property type="match status" value="1"/>
</dbReference>
<feature type="domain" description="EngB-type G" evidence="10">
    <location>
        <begin position="112"/>
        <end position="302"/>
    </location>
</feature>
<dbReference type="Pfam" id="PF13812">
    <property type="entry name" value="PPR_3"/>
    <property type="match status" value="1"/>
</dbReference>
<dbReference type="SUPFAM" id="SSF52540">
    <property type="entry name" value="P-loop containing nucleoside triphosphate hydrolases"/>
    <property type="match status" value="1"/>
</dbReference>
<accession>A0A836C8M6</accession>
<evidence type="ECO:0000256" key="2">
    <source>
        <dbReference type="ARBA" id="ARBA00009638"/>
    </source>
</evidence>
<dbReference type="PANTHER" id="PTHR11649">
    <property type="entry name" value="MSS1/TRME-RELATED GTP-BINDING PROTEIN"/>
    <property type="match status" value="1"/>
</dbReference>
<evidence type="ECO:0000256" key="7">
    <source>
        <dbReference type="ARBA" id="ARBA00023134"/>
    </source>
</evidence>
<dbReference type="CDD" id="cd01876">
    <property type="entry name" value="YihA_EngB"/>
    <property type="match status" value="1"/>
</dbReference>
<reference evidence="11" key="1">
    <citation type="submission" date="2021-02" db="EMBL/GenBank/DDBJ databases">
        <title>First Annotated Genome of the Yellow-green Alga Tribonema minus.</title>
        <authorList>
            <person name="Mahan K.M."/>
        </authorList>
    </citation>
    <scope>NUCLEOTIDE SEQUENCE</scope>
    <source>
        <strain evidence="11">UTEX B ZZ1240</strain>
    </source>
</reference>
<dbReference type="GO" id="GO:0046872">
    <property type="term" value="F:metal ion binding"/>
    <property type="evidence" value="ECO:0007669"/>
    <property type="project" value="UniProtKB-KW"/>
</dbReference>
<name>A0A836C8M6_9STRA</name>
<gene>
    <name evidence="11" type="ORF">JKP88DRAFT_88315</name>
</gene>
<dbReference type="InterPro" id="IPR002885">
    <property type="entry name" value="PPR_rpt"/>
</dbReference>
<keyword evidence="12" id="KW-1185">Reference proteome</keyword>
<evidence type="ECO:0000256" key="3">
    <source>
        <dbReference type="ARBA" id="ARBA00022618"/>
    </source>
</evidence>
<proteinExistence type="inferred from homology"/>
<evidence type="ECO:0000256" key="1">
    <source>
        <dbReference type="ARBA" id="ARBA00001946"/>
    </source>
</evidence>
<keyword evidence="6" id="KW-0460">Magnesium</keyword>
<dbReference type="InterPro" id="IPR019987">
    <property type="entry name" value="GTP-bd_ribosome_bio_YsxC"/>
</dbReference>
<keyword evidence="4" id="KW-0479">Metal-binding</keyword>
<keyword evidence="8" id="KW-0717">Septation</keyword>
<dbReference type="InterPro" id="IPR027417">
    <property type="entry name" value="P-loop_NTPase"/>
</dbReference>
<protein>
    <submittedName>
        <fullName evidence="11">P-loop containing nucleoside triphosphate hydrolase protein</fullName>
    </submittedName>
</protein>
<dbReference type="GO" id="GO:0005525">
    <property type="term" value="F:GTP binding"/>
    <property type="evidence" value="ECO:0007669"/>
    <property type="project" value="UniProtKB-KW"/>
</dbReference>
<dbReference type="HAMAP" id="MF_00321">
    <property type="entry name" value="GTPase_EngB"/>
    <property type="match status" value="1"/>
</dbReference>
<evidence type="ECO:0000256" key="8">
    <source>
        <dbReference type="ARBA" id="ARBA00023210"/>
    </source>
</evidence>
<keyword evidence="9" id="KW-0131">Cell cycle</keyword>
<dbReference type="PROSITE" id="PS51706">
    <property type="entry name" value="G_ENGB"/>
    <property type="match status" value="1"/>
</dbReference>
<dbReference type="NCBIfam" id="TIGR03598">
    <property type="entry name" value="GTPase_YsxC"/>
    <property type="match status" value="1"/>
</dbReference>
<keyword evidence="5" id="KW-0547">Nucleotide-binding</keyword>
<dbReference type="InterPro" id="IPR030393">
    <property type="entry name" value="G_ENGB_dom"/>
</dbReference>
<dbReference type="GO" id="GO:0016787">
    <property type="term" value="F:hydrolase activity"/>
    <property type="evidence" value="ECO:0007669"/>
    <property type="project" value="UniProtKB-KW"/>
</dbReference>
<dbReference type="OrthoDB" id="391988at2759"/>
<comment type="cofactor">
    <cofactor evidence="1">
        <name>Mg(2+)</name>
        <dbReference type="ChEBI" id="CHEBI:18420"/>
    </cofactor>
</comment>
<dbReference type="Pfam" id="PF01926">
    <property type="entry name" value="MMR_HSR1"/>
    <property type="match status" value="1"/>
</dbReference>
<organism evidence="11 12">
    <name type="scientific">Tribonema minus</name>
    <dbReference type="NCBI Taxonomy" id="303371"/>
    <lineage>
        <taxon>Eukaryota</taxon>
        <taxon>Sar</taxon>
        <taxon>Stramenopiles</taxon>
        <taxon>Ochrophyta</taxon>
        <taxon>PX clade</taxon>
        <taxon>Xanthophyceae</taxon>
        <taxon>Tribonematales</taxon>
        <taxon>Tribonemataceae</taxon>
        <taxon>Tribonema</taxon>
    </lineage>
</organism>
<dbReference type="InterPro" id="IPR006073">
    <property type="entry name" value="GTP-bd"/>
</dbReference>
<sequence>EERAQLVAEAQAALYPSLASALFRAGARRRALAALEDMARGRVAISIDAANRLIRAAQRRRDLRAVFAVLDAMTAARVAPNDDTYEAVANAAVRSVEFVTGAVSMETLPRKWLPEAAFIGRSNVGKSSLVNMVCNRKALAYTSKRPGKTQQLNFFEVNGGAAAAGAGDGEAHAFYLVDMPGHGYAKVSEQLRTSWQDLLKQYVAQRRSLRVLFHLLDGRHGPVGHDKAIMKEMARLPSYARYVIVLTKADKQDNTVSAGVMAATITALREAGVENAPVVITSAETKLGRDAMWRYLRLAALDRSGGGRAAATPAEHGYGKEVE</sequence>
<evidence type="ECO:0000256" key="9">
    <source>
        <dbReference type="ARBA" id="ARBA00023306"/>
    </source>
</evidence>
<evidence type="ECO:0000256" key="5">
    <source>
        <dbReference type="ARBA" id="ARBA00022741"/>
    </source>
</evidence>
<dbReference type="EMBL" id="JAFCMP010000529">
    <property type="protein sequence ID" value="KAG5177130.1"/>
    <property type="molecule type" value="Genomic_DNA"/>
</dbReference>
<dbReference type="AlphaFoldDB" id="A0A836C8M6"/>
<comment type="caution">
    <text evidence="11">The sequence shown here is derived from an EMBL/GenBank/DDBJ whole genome shotgun (WGS) entry which is preliminary data.</text>
</comment>
<dbReference type="GO" id="GO:0051301">
    <property type="term" value="P:cell division"/>
    <property type="evidence" value="ECO:0007669"/>
    <property type="project" value="UniProtKB-KW"/>
</dbReference>